<sequence length="66" mass="6891">MGLSERGAAGADRAKAAVTRLLDVAGPDLYRRNPFRVTGLATDASPREVRARRQLSVGVGDLLGAA</sequence>
<organism evidence="1 2">
    <name type="scientific">Saccharothrix hoggarensis</name>
    <dbReference type="NCBI Taxonomy" id="913853"/>
    <lineage>
        <taxon>Bacteria</taxon>
        <taxon>Bacillati</taxon>
        <taxon>Actinomycetota</taxon>
        <taxon>Actinomycetes</taxon>
        <taxon>Pseudonocardiales</taxon>
        <taxon>Pseudonocardiaceae</taxon>
        <taxon>Saccharothrix</taxon>
    </lineage>
</organism>
<accession>A0ABW3R0G6</accession>
<feature type="non-terminal residue" evidence="1">
    <location>
        <position position="66"/>
    </location>
</feature>
<comment type="caution">
    <text evidence="1">The sequence shown here is derived from an EMBL/GenBank/DDBJ whole genome shotgun (WGS) entry which is preliminary data.</text>
</comment>
<protein>
    <submittedName>
        <fullName evidence="1">Uncharacterized protein</fullName>
    </submittedName>
</protein>
<reference evidence="2" key="1">
    <citation type="journal article" date="2019" name="Int. J. Syst. Evol. Microbiol.">
        <title>The Global Catalogue of Microorganisms (GCM) 10K type strain sequencing project: providing services to taxonomists for standard genome sequencing and annotation.</title>
        <authorList>
            <consortium name="The Broad Institute Genomics Platform"/>
            <consortium name="The Broad Institute Genome Sequencing Center for Infectious Disease"/>
            <person name="Wu L."/>
            <person name="Ma J."/>
        </authorList>
    </citation>
    <scope>NUCLEOTIDE SEQUENCE [LARGE SCALE GENOMIC DNA]</scope>
    <source>
        <strain evidence="2">CCUG 60214</strain>
    </source>
</reference>
<evidence type="ECO:0000313" key="1">
    <source>
        <dbReference type="EMBL" id="MFD1150602.1"/>
    </source>
</evidence>
<dbReference type="Proteomes" id="UP001597168">
    <property type="component" value="Unassembled WGS sequence"/>
</dbReference>
<dbReference type="EMBL" id="JBHTLK010000170">
    <property type="protein sequence ID" value="MFD1150602.1"/>
    <property type="molecule type" value="Genomic_DNA"/>
</dbReference>
<name>A0ABW3R0G6_9PSEU</name>
<gene>
    <name evidence="1" type="ORF">ACFQ3T_26015</name>
</gene>
<keyword evidence="2" id="KW-1185">Reference proteome</keyword>
<proteinExistence type="predicted"/>
<evidence type="ECO:0000313" key="2">
    <source>
        <dbReference type="Proteomes" id="UP001597168"/>
    </source>
</evidence>
<dbReference type="RefSeq" id="WP_380726826.1">
    <property type="nucleotide sequence ID" value="NZ_JBHTLK010000170.1"/>
</dbReference>